<dbReference type="GO" id="GO:0009231">
    <property type="term" value="P:riboflavin biosynthetic process"/>
    <property type="evidence" value="ECO:0007669"/>
    <property type="project" value="TreeGrafter"/>
</dbReference>
<dbReference type="AlphaFoldDB" id="A0A6L7G7N6"/>
<dbReference type="SUPFAM" id="SSF102215">
    <property type="entry name" value="Creatininase"/>
    <property type="match status" value="1"/>
</dbReference>
<evidence type="ECO:0000256" key="4">
    <source>
        <dbReference type="ARBA" id="ARBA00022833"/>
    </source>
</evidence>
<dbReference type="Proteomes" id="UP000477911">
    <property type="component" value="Unassembled WGS sequence"/>
</dbReference>
<dbReference type="Gene3D" id="3.40.50.10310">
    <property type="entry name" value="Creatininase"/>
    <property type="match status" value="1"/>
</dbReference>
<comment type="similarity">
    <text evidence="5">Belongs to the creatininase superfamily.</text>
</comment>
<name>A0A6L7G7N6_9RHOB</name>
<dbReference type="InterPro" id="IPR024087">
    <property type="entry name" value="Creatininase-like_sf"/>
</dbReference>
<evidence type="ECO:0000256" key="5">
    <source>
        <dbReference type="ARBA" id="ARBA00024029"/>
    </source>
</evidence>
<evidence type="ECO:0000256" key="3">
    <source>
        <dbReference type="ARBA" id="ARBA00022801"/>
    </source>
</evidence>
<gene>
    <name evidence="6" type="ORF">GR170_12610</name>
</gene>
<keyword evidence="7" id="KW-1185">Reference proteome</keyword>
<sequence>MGDHFYWEEYTAQEFGRLAAEDAIAILPIAATEQHGPHLPVATDSAIARGMLERLARALPEGLRAVVLPVQQVGKSNEHIRSAGTLTLPPEVLIAAWTALGEGVHRAGLRKMVIVNSHGGNNQVMDIVARALREKLDMMVVTTQWNRFGVPEGSVEADELRWGVHAGLVETSLMMAFRPDLVRHDQLRDFPSASARLERDFKHLRLTGKHNMAWIIQDVNADGAVGNASGGSAELGERIVAHQVAGMVELLREIARYTPVPGPSAAVPRTGEPA</sequence>
<dbReference type="PANTHER" id="PTHR35005:SF1">
    <property type="entry name" value="2-AMINO-5-FORMYLAMINO-6-RIBOSYLAMINOPYRIMIDIN-4(3H)-ONE 5'-MONOPHOSPHATE DEFORMYLASE"/>
    <property type="match status" value="1"/>
</dbReference>
<keyword evidence="4" id="KW-0862">Zinc</keyword>
<keyword evidence="2" id="KW-0479">Metal-binding</keyword>
<evidence type="ECO:0000256" key="2">
    <source>
        <dbReference type="ARBA" id="ARBA00022723"/>
    </source>
</evidence>
<proteinExistence type="inferred from homology"/>
<dbReference type="GO" id="GO:0046872">
    <property type="term" value="F:metal ion binding"/>
    <property type="evidence" value="ECO:0007669"/>
    <property type="project" value="UniProtKB-KW"/>
</dbReference>
<protein>
    <submittedName>
        <fullName evidence="6">Creatininase family protein</fullName>
    </submittedName>
</protein>
<accession>A0A6L7G7N6</accession>
<organism evidence="6 7">
    <name type="scientific">Pseudooceanicola albus</name>
    <dbReference type="NCBI Taxonomy" id="2692189"/>
    <lineage>
        <taxon>Bacteria</taxon>
        <taxon>Pseudomonadati</taxon>
        <taxon>Pseudomonadota</taxon>
        <taxon>Alphaproteobacteria</taxon>
        <taxon>Rhodobacterales</taxon>
        <taxon>Paracoccaceae</taxon>
        <taxon>Pseudooceanicola</taxon>
    </lineage>
</organism>
<comment type="cofactor">
    <cofactor evidence="1">
        <name>Zn(2+)</name>
        <dbReference type="ChEBI" id="CHEBI:29105"/>
    </cofactor>
</comment>
<reference evidence="6 7" key="1">
    <citation type="submission" date="2019-12" db="EMBL/GenBank/DDBJ databases">
        <authorList>
            <person name="Li M."/>
        </authorList>
    </citation>
    <scope>NUCLEOTIDE SEQUENCE [LARGE SCALE GENOMIC DNA]</scope>
    <source>
        <strain evidence="6 7">GBMRC 2024</strain>
    </source>
</reference>
<evidence type="ECO:0000313" key="7">
    <source>
        <dbReference type="Proteomes" id="UP000477911"/>
    </source>
</evidence>
<keyword evidence="3" id="KW-0378">Hydrolase</keyword>
<dbReference type="EMBL" id="WUMU01000014">
    <property type="protein sequence ID" value="MXN18683.1"/>
    <property type="molecule type" value="Genomic_DNA"/>
</dbReference>
<dbReference type="InterPro" id="IPR003785">
    <property type="entry name" value="Creatininase/forma_Hydrolase"/>
</dbReference>
<dbReference type="Pfam" id="PF02633">
    <property type="entry name" value="Creatininase"/>
    <property type="match status" value="1"/>
</dbReference>
<dbReference type="GO" id="GO:0016811">
    <property type="term" value="F:hydrolase activity, acting on carbon-nitrogen (but not peptide) bonds, in linear amides"/>
    <property type="evidence" value="ECO:0007669"/>
    <property type="project" value="TreeGrafter"/>
</dbReference>
<dbReference type="RefSeq" id="WP_160894814.1">
    <property type="nucleotide sequence ID" value="NZ_WUMU01000014.1"/>
</dbReference>
<comment type="caution">
    <text evidence="6">The sequence shown here is derived from an EMBL/GenBank/DDBJ whole genome shotgun (WGS) entry which is preliminary data.</text>
</comment>
<evidence type="ECO:0000256" key="1">
    <source>
        <dbReference type="ARBA" id="ARBA00001947"/>
    </source>
</evidence>
<dbReference type="PANTHER" id="PTHR35005">
    <property type="entry name" value="3-DEHYDRO-SCYLLO-INOSOSE HYDROLASE"/>
    <property type="match status" value="1"/>
</dbReference>
<evidence type="ECO:0000313" key="6">
    <source>
        <dbReference type="EMBL" id="MXN18683.1"/>
    </source>
</evidence>